<dbReference type="Gene3D" id="3.40.630.30">
    <property type="match status" value="1"/>
</dbReference>
<name>A0A7L5BFQ1_9HYPH</name>
<sequence>MYKTDNLYFDCIAMHNDAVNDPQDKRMTLSTVSSLLIRPCEEADIPAITEIYRDAVLHGRASFEIDPPGVDTMLERRRLLVEGNYPYLVAELDGKVAGYAYAGAYRARPAYGAAVEDSVYVDPAAKGMGIGRKLLDALIEEATSRGFRQMIAVIGDSANAASIGVHRAAGFEHVGTFRSIGWKHGQWLDTVLMQRALGVGDTTPRF</sequence>
<proteinExistence type="predicted"/>
<dbReference type="SUPFAM" id="SSF55729">
    <property type="entry name" value="Acyl-CoA N-acyltransferases (Nat)"/>
    <property type="match status" value="1"/>
</dbReference>
<evidence type="ECO:0000313" key="3">
    <source>
        <dbReference type="Proteomes" id="UP000464865"/>
    </source>
</evidence>
<dbReference type="PANTHER" id="PTHR43072">
    <property type="entry name" value="N-ACETYLTRANSFERASE"/>
    <property type="match status" value="1"/>
</dbReference>
<dbReference type="AlphaFoldDB" id="A0A7L5BFQ1"/>
<dbReference type="KEGG" id="roy:G3A56_06445"/>
<dbReference type="Pfam" id="PF00583">
    <property type="entry name" value="Acetyltransf_1"/>
    <property type="match status" value="1"/>
</dbReference>
<protein>
    <submittedName>
        <fullName evidence="2">N-acetyltransferase</fullName>
    </submittedName>
</protein>
<organism evidence="2 3">
    <name type="scientific">Rhizobium oryzihabitans</name>
    <dbReference type="NCBI Taxonomy" id="2267833"/>
    <lineage>
        <taxon>Bacteria</taxon>
        <taxon>Pseudomonadati</taxon>
        <taxon>Pseudomonadota</taxon>
        <taxon>Alphaproteobacteria</taxon>
        <taxon>Hyphomicrobiales</taxon>
        <taxon>Rhizobiaceae</taxon>
        <taxon>Rhizobium/Agrobacterium group</taxon>
        <taxon>Rhizobium</taxon>
    </lineage>
</organism>
<gene>
    <name evidence="2" type="ORF">G3A56_06445</name>
</gene>
<keyword evidence="2" id="KW-0808">Transferase</keyword>
<evidence type="ECO:0000259" key="1">
    <source>
        <dbReference type="PROSITE" id="PS51186"/>
    </source>
</evidence>
<dbReference type="EMBL" id="CP048632">
    <property type="protein sequence ID" value="QIB37671.1"/>
    <property type="molecule type" value="Genomic_DNA"/>
</dbReference>
<dbReference type="Proteomes" id="UP000464865">
    <property type="component" value="Chromosome M15-11"/>
</dbReference>
<dbReference type="CDD" id="cd04301">
    <property type="entry name" value="NAT_SF"/>
    <property type="match status" value="1"/>
</dbReference>
<dbReference type="InterPro" id="IPR016181">
    <property type="entry name" value="Acyl_CoA_acyltransferase"/>
</dbReference>
<dbReference type="GO" id="GO:0016747">
    <property type="term" value="F:acyltransferase activity, transferring groups other than amino-acyl groups"/>
    <property type="evidence" value="ECO:0007669"/>
    <property type="project" value="InterPro"/>
</dbReference>
<dbReference type="PANTHER" id="PTHR43072:SF8">
    <property type="entry name" value="ACYLTRANSFERASE FABY-RELATED"/>
    <property type="match status" value="1"/>
</dbReference>
<evidence type="ECO:0000313" key="2">
    <source>
        <dbReference type="EMBL" id="QIB37671.1"/>
    </source>
</evidence>
<keyword evidence="3" id="KW-1185">Reference proteome</keyword>
<dbReference type="InterPro" id="IPR000182">
    <property type="entry name" value="GNAT_dom"/>
</dbReference>
<reference evidence="2 3" key="1">
    <citation type="submission" date="2020-02" db="EMBL/GenBank/DDBJ databases">
        <title>Plant-Promoting Endophytic Bacterium Rhizobium oryzihabitans sp. nov., Isolated from the Root of Rice.</title>
        <authorList>
            <person name="zhao J."/>
            <person name="Zhang G."/>
        </authorList>
    </citation>
    <scope>NUCLEOTIDE SEQUENCE [LARGE SCALE GENOMIC DNA]</scope>
    <source>
        <strain evidence="2 3">M15</strain>
    </source>
</reference>
<dbReference type="PROSITE" id="PS51186">
    <property type="entry name" value="GNAT"/>
    <property type="match status" value="1"/>
</dbReference>
<feature type="domain" description="N-acetyltransferase" evidence="1">
    <location>
        <begin position="35"/>
        <end position="198"/>
    </location>
</feature>
<accession>A0A7L5BFQ1</accession>